<evidence type="ECO:0000313" key="2">
    <source>
        <dbReference type="EMBL" id="EHM50694.1"/>
    </source>
</evidence>
<dbReference type="RefSeq" id="WP_006986731.1">
    <property type="nucleotide sequence ID" value="NZ_JH417965.1"/>
</dbReference>
<comment type="caution">
    <text evidence="2">The sequence shown here is derived from an EMBL/GenBank/DDBJ whole genome shotgun (WGS) entry which is preliminary data.</text>
</comment>
<dbReference type="HOGENOM" id="CLU_830779_0_0_6"/>
<organism evidence="2 3">
    <name type="scientific">Cardiobacterium valvarum F0432</name>
    <dbReference type="NCBI Taxonomy" id="797473"/>
    <lineage>
        <taxon>Bacteria</taxon>
        <taxon>Pseudomonadati</taxon>
        <taxon>Pseudomonadota</taxon>
        <taxon>Gammaproteobacteria</taxon>
        <taxon>Cardiobacteriales</taxon>
        <taxon>Cardiobacteriaceae</taxon>
        <taxon>Cardiobacterium</taxon>
    </lineage>
</organism>
<feature type="region of interest" description="Disordered" evidence="1">
    <location>
        <begin position="1"/>
        <end position="50"/>
    </location>
</feature>
<dbReference type="STRING" id="797473.HMPREF9080_02745"/>
<dbReference type="Proteomes" id="UP000004750">
    <property type="component" value="Unassembled WGS sequence"/>
</dbReference>
<dbReference type="InterPro" id="IPR014996">
    <property type="entry name" value="AcaB"/>
</dbReference>
<dbReference type="AlphaFoldDB" id="G9ZIX8"/>
<sequence>MTTDTDKEMPVPGNAPAADVAGEKSTGAEDAGGKDAAAEHRNRLITETRSKEIQQSLDALGDDVGGLTPLEQDIIRAESESQEEAEATIALEQEKTRHAKALREAQKMVNQATPSRMLLERPAWGITGAVGELHMHSSWLLCIGRSASTGRGPVTGLYGFAAKVKQVLNDYRRGCPFAAMRLLKVEEELKGVNDLFTAKQAELRTLLREKVRTQMEPFTSAKPAQAHLNFVSPYAYHAFELILLHDDVIRIIFPYIQMRLLDTRPYQESLREMGRHLRRLLGSCDGHFFVGMESWDSKDDTCQAAINAFGEPNPDTIAGKLLPYLVTVPQTFVR</sequence>
<evidence type="ECO:0000313" key="3">
    <source>
        <dbReference type="Proteomes" id="UP000004750"/>
    </source>
</evidence>
<accession>G9ZIX8</accession>
<evidence type="ECO:0000256" key="1">
    <source>
        <dbReference type="SAM" id="MobiDB-lite"/>
    </source>
</evidence>
<gene>
    <name evidence="2" type="ORF">HMPREF9080_02745</name>
</gene>
<reference evidence="2 3" key="1">
    <citation type="submission" date="2011-08" db="EMBL/GenBank/DDBJ databases">
        <authorList>
            <person name="Weinstock G."/>
            <person name="Sodergren E."/>
            <person name="Clifton S."/>
            <person name="Fulton L."/>
            <person name="Fulton B."/>
            <person name="Courtney L."/>
            <person name="Fronick C."/>
            <person name="Harrison M."/>
            <person name="Strong C."/>
            <person name="Farmer C."/>
            <person name="Delahaunty K."/>
            <person name="Markovic C."/>
            <person name="Hall O."/>
            <person name="Minx P."/>
            <person name="Tomlinson C."/>
            <person name="Mitreva M."/>
            <person name="Hou S."/>
            <person name="Chen J."/>
            <person name="Wollam A."/>
            <person name="Pepin K.H."/>
            <person name="Johnson M."/>
            <person name="Bhonagiri V."/>
            <person name="Zhang X."/>
            <person name="Suruliraj S."/>
            <person name="Warren W."/>
            <person name="Chinwalla A."/>
            <person name="Mardis E.R."/>
            <person name="Wilson R.K."/>
        </authorList>
    </citation>
    <scope>NUCLEOTIDE SEQUENCE [LARGE SCALE GENOMIC DNA]</scope>
    <source>
        <strain evidence="2 3">F0432</strain>
    </source>
</reference>
<dbReference type="EMBL" id="AGCM01000174">
    <property type="protein sequence ID" value="EHM50694.1"/>
    <property type="molecule type" value="Genomic_DNA"/>
</dbReference>
<dbReference type="Pfam" id="PF08900">
    <property type="entry name" value="AcaB"/>
    <property type="match status" value="1"/>
</dbReference>
<feature type="compositionally biased region" description="Basic and acidic residues" evidence="1">
    <location>
        <begin position="31"/>
        <end position="50"/>
    </location>
</feature>
<proteinExistence type="predicted"/>
<protein>
    <submittedName>
        <fullName evidence="2">Integrating conjugative element protein, PFL_4669 family</fullName>
    </submittedName>
</protein>
<name>G9ZIX8_9GAMM</name>